<evidence type="ECO:0008006" key="4">
    <source>
        <dbReference type="Google" id="ProtNLM"/>
    </source>
</evidence>
<protein>
    <recommendedName>
        <fullName evidence="4">Lipoprotein</fullName>
    </recommendedName>
</protein>
<reference evidence="2 3" key="1">
    <citation type="submission" date="2011-09" db="EMBL/GenBank/DDBJ databases">
        <title>The draft genome of Treponema saccharophilum DSM 2985.</title>
        <authorList>
            <consortium name="US DOE Joint Genome Institute (JGI-PGF)"/>
            <person name="Lucas S."/>
            <person name="Copeland A."/>
            <person name="Lapidus A."/>
            <person name="Glavina del Rio T."/>
            <person name="Dalin E."/>
            <person name="Tice H."/>
            <person name="Bruce D."/>
            <person name="Goodwin L."/>
            <person name="Pitluck S."/>
            <person name="Peters L."/>
            <person name="Kyrpides N."/>
            <person name="Mavromatis K."/>
            <person name="Ivanova N."/>
            <person name="Markowitz V."/>
            <person name="Cheng J.-F."/>
            <person name="Hugenholtz P."/>
            <person name="Woyke T."/>
            <person name="Wu D."/>
            <person name="Gronow S."/>
            <person name="Wellnitz S."/>
            <person name="Brambilla E."/>
            <person name="Klenk H.-P."/>
            <person name="Eisen J.A."/>
        </authorList>
    </citation>
    <scope>NUCLEOTIDE SEQUENCE [LARGE SCALE GENOMIC DNA]</scope>
    <source>
        <strain evidence="2 3">DSM 2985</strain>
    </source>
</reference>
<evidence type="ECO:0000256" key="1">
    <source>
        <dbReference type="SAM" id="SignalP"/>
    </source>
</evidence>
<evidence type="ECO:0000313" key="2">
    <source>
        <dbReference type="EMBL" id="EIC01659.1"/>
    </source>
</evidence>
<dbReference type="EMBL" id="AGRW01000048">
    <property type="protein sequence ID" value="EIC01659.1"/>
    <property type="molecule type" value="Genomic_DNA"/>
</dbReference>
<evidence type="ECO:0000313" key="3">
    <source>
        <dbReference type="Proteomes" id="UP000003571"/>
    </source>
</evidence>
<dbReference type="PROSITE" id="PS51257">
    <property type="entry name" value="PROKAR_LIPOPROTEIN"/>
    <property type="match status" value="1"/>
</dbReference>
<organism evidence="2 3">
    <name type="scientific">Treponema saccharophilum DSM 2985</name>
    <dbReference type="NCBI Taxonomy" id="907348"/>
    <lineage>
        <taxon>Bacteria</taxon>
        <taxon>Pseudomonadati</taxon>
        <taxon>Spirochaetota</taxon>
        <taxon>Spirochaetia</taxon>
        <taxon>Spirochaetales</taxon>
        <taxon>Treponemataceae</taxon>
        <taxon>Treponema</taxon>
    </lineage>
</organism>
<name>H7ELC7_9SPIR</name>
<feature type="chain" id="PRO_5003609240" description="Lipoprotein" evidence="1">
    <location>
        <begin position="23"/>
        <end position="151"/>
    </location>
</feature>
<feature type="signal peptide" evidence="1">
    <location>
        <begin position="1"/>
        <end position="22"/>
    </location>
</feature>
<sequence length="151" mass="16373">MKSILKFFTAVMLLAASFGVISCSDNEDDSPSVTATYYGAGAGTIDGVNMTITMKTKFYDNKEFVIDLTMTAVGETVASYSGTFFLGTYTGNPTKDGTVKMTIAKEYDFEQKKLVDIPSSEREEESFVISAGKAEIGEIFDDGSVITLQKQ</sequence>
<comment type="caution">
    <text evidence="2">The sequence shown here is derived from an EMBL/GenBank/DDBJ whole genome shotgun (WGS) entry which is preliminary data.</text>
</comment>
<gene>
    <name evidence="2" type="ORF">TresaDRAFT_2048</name>
</gene>
<proteinExistence type="predicted"/>
<keyword evidence="1" id="KW-0732">Signal</keyword>
<dbReference type="PATRIC" id="fig|907348.3.peg.1711"/>
<dbReference type="AlphaFoldDB" id="H7ELC7"/>
<keyword evidence="3" id="KW-1185">Reference proteome</keyword>
<dbReference type="Proteomes" id="UP000003571">
    <property type="component" value="Unassembled WGS sequence"/>
</dbReference>
<dbReference type="RefSeq" id="WP_002704696.1">
    <property type="nucleotide sequence ID" value="NZ_AGRW01000048.1"/>
</dbReference>
<accession>H7ELC7</accession>